<comment type="caution">
    <text evidence="1">The sequence shown here is derived from an EMBL/GenBank/DDBJ whole genome shotgun (WGS) entry which is preliminary data.</text>
</comment>
<reference evidence="1" key="1">
    <citation type="submission" date="2021-06" db="EMBL/GenBank/DDBJ databases">
        <authorList>
            <person name="Kallberg Y."/>
            <person name="Tangrot J."/>
            <person name="Rosling A."/>
        </authorList>
    </citation>
    <scope>NUCLEOTIDE SEQUENCE</scope>
    <source>
        <strain evidence="1">MA461A</strain>
    </source>
</reference>
<name>A0ACA9PJX9_9GLOM</name>
<keyword evidence="2" id="KW-1185">Reference proteome</keyword>
<sequence length="78" mass="8852">MTGFIEDEKDEKNKSENNSIYNDDLLTQTDLILEESVNLKDPVFQEEDFIPCEFSTSDTSDKGNNNVESSSDIDLDPE</sequence>
<evidence type="ECO:0000313" key="2">
    <source>
        <dbReference type="Proteomes" id="UP000789920"/>
    </source>
</evidence>
<organism evidence="1 2">
    <name type="scientific">Racocetra persica</name>
    <dbReference type="NCBI Taxonomy" id="160502"/>
    <lineage>
        <taxon>Eukaryota</taxon>
        <taxon>Fungi</taxon>
        <taxon>Fungi incertae sedis</taxon>
        <taxon>Mucoromycota</taxon>
        <taxon>Glomeromycotina</taxon>
        <taxon>Glomeromycetes</taxon>
        <taxon>Diversisporales</taxon>
        <taxon>Gigasporaceae</taxon>
        <taxon>Racocetra</taxon>
    </lineage>
</organism>
<dbReference type="EMBL" id="CAJVQC010021332">
    <property type="protein sequence ID" value="CAG8712909.1"/>
    <property type="molecule type" value="Genomic_DNA"/>
</dbReference>
<accession>A0ACA9PJX9</accession>
<dbReference type="Proteomes" id="UP000789920">
    <property type="component" value="Unassembled WGS sequence"/>
</dbReference>
<feature type="non-terminal residue" evidence="1">
    <location>
        <position position="78"/>
    </location>
</feature>
<protein>
    <submittedName>
        <fullName evidence="1">21804_t:CDS:1</fullName>
    </submittedName>
</protein>
<gene>
    <name evidence="1" type="ORF">RPERSI_LOCUS10674</name>
</gene>
<evidence type="ECO:0000313" key="1">
    <source>
        <dbReference type="EMBL" id="CAG8712909.1"/>
    </source>
</evidence>
<proteinExistence type="predicted"/>